<evidence type="ECO:0000256" key="2">
    <source>
        <dbReference type="ARBA" id="ARBA00023180"/>
    </source>
</evidence>
<name>A0AAQ3ST62_PASNO</name>
<protein>
    <recommendedName>
        <fullName evidence="4">Phytocyanin domain-containing protein</fullName>
    </recommendedName>
</protein>
<dbReference type="PANTHER" id="PTHR33021:SF288">
    <property type="entry name" value="OS03G0648500 PROTEIN"/>
    <property type="match status" value="1"/>
</dbReference>
<keyword evidence="6" id="KW-1185">Reference proteome</keyword>
<feature type="chain" id="PRO_5043031912" description="Phytocyanin domain-containing protein" evidence="3">
    <location>
        <begin position="30"/>
        <end position="132"/>
    </location>
</feature>
<evidence type="ECO:0000313" key="6">
    <source>
        <dbReference type="Proteomes" id="UP001341281"/>
    </source>
</evidence>
<evidence type="ECO:0000313" key="5">
    <source>
        <dbReference type="EMBL" id="WVZ59944.1"/>
    </source>
</evidence>
<dbReference type="PANTHER" id="PTHR33021">
    <property type="entry name" value="BLUE COPPER PROTEIN"/>
    <property type="match status" value="1"/>
</dbReference>
<keyword evidence="3" id="KW-0732">Signal</keyword>
<organism evidence="5 6">
    <name type="scientific">Paspalum notatum var. saurae</name>
    <dbReference type="NCBI Taxonomy" id="547442"/>
    <lineage>
        <taxon>Eukaryota</taxon>
        <taxon>Viridiplantae</taxon>
        <taxon>Streptophyta</taxon>
        <taxon>Embryophyta</taxon>
        <taxon>Tracheophyta</taxon>
        <taxon>Spermatophyta</taxon>
        <taxon>Magnoliopsida</taxon>
        <taxon>Liliopsida</taxon>
        <taxon>Poales</taxon>
        <taxon>Poaceae</taxon>
        <taxon>PACMAD clade</taxon>
        <taxon>Panicoideae</taxon>
        <taxon>Andropogonodae</taxon>
        <taxon>Paspaleae</taxon>
        <taxon>Paspalinae</taxon>
        <taxon>Paspalum</taxon>
    </lineage>
</organism>
<dbReference type="Pfam" id="PF02298">
    <property type="entry name" value="Cu_bind_like"/>
    <property type="match status" value="1"/>
</dbReference>
<dbReference type="InterPro" id="IPR008972">
    <property type="entry name" value="Cupredoxin"/>
</dbReference>
<keyword evidence="2" id="KW-0325">Glycoprotein</keyword>
<dbReference type="InterPro" id="IPR003245">
    <property type="entry name" value="Phytocyanin_dom"/>
</dbReference>
<dbReference type="EMBL" id="CP144746">
    <property type="protein sequence ID" value="WVZ59944.1"/>
    <property type="molecule type" value="Genomic_DNA"/>
</dbReference>
<dbReference type="AlphaFoldDB" id="A0AAQ3ST62"/>
<gene>
    <name evidence="5" type="ORF">U9M48_010025</name>
</gene>
<dbReference type="GO" id="GO:0009055">
    <property type="term" value="F:electron transfer activity"/>
    <property type="evidence" value="ECO:0007669"/>
    <property type="project" value="InterPro"/>
</dbReference>
<dbReference type="GO" id="GO:0005886">
    <property type="term" value="C:plasma membrane"/>
    <property type="evidence" value="ECO:0007669"/>
    <property type="project" value="TreeGrafter"/>
</dbReference>
<dbReference type="PROSITE" id="PS51485">
    <property type="entry name" value="PHYTOCYANIN"/>
    <property type="match status" value="1"/>
</dbReference>
<dbReference type="Gene3D" id="2.60.40.420">
    <property type="entry name" value="Cupredoxins - blue copper proteins"/>
    <property type="match status" value="1"/>
</dbReference>
<accession>A0AAQ3ST62</accession>
<evidence type="ECO:0000256" key="3">
    <source>
        <dbReference type="SAM" id="SignalP"/>
    </source>
</evidence>
<dbReference type="Proteomes" id="UP001341281">
    <property type="component" value="Chromosome 02"/>
</dbReference>
<feature type="signal peptide" evidence="3">
    <location>
        <begin position="1"/>
        <end position="29"/>
    </location>
</feature>
<evidence type="ECO:0000259" key="4">
    <source>
        <dbReference type="PROSITE" id="PS51485"/>
    </source>
</evidence>
<dbReference type="FunFam" id="2.60.40.420:FF:000034">
    <property type="entry name" value="Cupredoxin superfamily protein"/>
    <property type="match status" value="1"/>
</dbReference>
<dbReference type="InterPro" id="IPR039391">
    <property type="entry name" value="Phytocyanin-like"/>
</dbReference>
<feature type="domain" description="Phytocyanin" evidence="4">
    <location>
        <begin position="30"/>
        <end position="131"/>
    </location>
</feature>
<keyword evidence="1" id="KW-1015">Disulfide bond</keyword>
<dbReference type="SUPFAM" id="SSF49503">
    <property type="entry name" value="Cupredoxins"/>
    <property type="match status" value="1"/>
</dbReference>
<proteinExistence type="predicted"/>
<sequence length="132" mass="14169">MGALSTAVATLLAAAAALPFFVPAPPTLAADHVVGGSVWCIPPSAGLYSAWAANTTFFVGDNLVFRFEMGFYDVVQVGRREYEECTADDPYKIFRDAPAVVPLDAAGARYYVCSVANYCSLGLKFYVTVQPR</sequence>
<evidence type="ECO:0000256" key="1">
    <source>
        <dbReference type="ARBA" id="ARBA00023157"/>
    </source>
</evidence>
<reference evidence="5 6" key="1">
    <citation type="submission" date="2024-02" db="EMBL/GenBank/DDBJ databases">
        <title>High-quality chromosome-scale genome assembly of Pensacola bahiagrass (Paspalum notatum Flugge var. saurae).</title>
        <authorList>
            <person name="Vega J.M."/>
            <person name="Podio M."/>
            <person name="Orjuela J."/>
            <person name="Siena L.A."/>
            <person name="Pessino S.C."/>
            <person name="Combes M.C."/>
            <person name="Mariac C."/>
            <person name="Albertini E."/>
            <person name="Pupilli F."/>
            <person name="Ortiz J.P.A."/>
            <person name="Leblanc O."/>
        </authorList>
    </citation>
    <scope>NUCLEOTIDE SEQUENCE [LARGE SCALE GENOMIC DNA]</scope>
    <source>
        <strain evidence="5">R1</strain>
        <tissue evidence="5">Leaf</tissue>
    </source>
</reference>